<evidence type="ECO:0000256" key="5">
    <source>
        <dbReference type="ARBA" id="ARBA00022729"/>
    </source>
</evidence>
<dbReference type="WBParaSite" id="PSAMB.scaffold1127size35610.g11150.t2">
    <property type="protein sequence ID" value="PSAMB.scaffold1127size35610.g11150.t2"/>
    <property type="gene ID" value="PSAMB.scaffold1127size35610.g11150"/>
</dbReference>
<keyword evidence="10" id="KW-1185">Reference proteome</keyword>
<dbReference type="InterPro" id="IPR057475">
    <property type="entry name" value="CUT_C"/>
</dbReference>
<feature type="domain" description="ZP" evidence="9">
    <location>
        <begin position="99"/>
        <end position="343"/>
    </location>
</feature>
<dbReference type="AlphaFoldDB" id="A0A914UN20"/>
<keyword evidence="3" id="KW-1003">Cell membrane</keyword>
<dbReference type="PROSITE" id="PS51034">
    <property type="entry name" value="ZP_2"/>
    <property type="match status" value="1"/>
</dbReference>
<dbReference type="Proteomes" id="UP000887566">
    <property type="component" value="Unplaced"/>
</dbReference>
<dbReference type="InterPro" id="IPR056953">
    <property type="entry name" value="CUT_N"/>
</dbReference>
<feature type="transmembrane region" description="Helical" evidence="8">
    <location>
        <begin position="417"/>
        <end position="440"/>
    </location>
</feature>
<organism evidence="10 11">
    <name type="scientific">Plectus sambesii</name>
    <dbReference type="NCBI Taxonomy" id="2011161"/>
    <lineage>
        <taxon>Eukaryota</taxon>
        <taxon>Metazoa</taxon>
        <taxon>Ecdysozoa</taxon>
        <taxon>Nematoda</taxon>
        <taxon>Chromadorea</taxon>
        <taxon>Plectida</taxon>
        <taxon>Plectina</taxon>
        <taxon>Plectoidea</taxon>
        <taxon>Plectidae</taxon>
        <taxon>Plectus</taxon>
    </lineage>
</organism>
<dbReference type="InterPro" id="IPR001507">
    <property type="entry name" value="ZP_dom"/>
</dbReference>
<evidence type="ECO:0000256" key="8">
    <source>
        <dbReference type="SAM" id="Phobius"/>
    </source>
</evidence>
<dbReference type="GO" id="GO:0042302">
    <property type="term" value="F:structural constituent of cuticle"/>
    <property type="evidence" value="ECO:0007669"/>
    <property type="project" value="UniProtKB-KW"/>
</dbReference>
<dbReference type="PANTHER" id="PTHR22907:SF34">
    <property type="entry name" value="ZP DOMAIN-CONTAINING PROTEIN"/>
    <property type="match status" value="1"/>
</dbReference>
<evidence type="ECO:0000256" key="2">
    <source>
        <dbReference type="ARBA" id="ARBA00022460"/>
    </source>
</evidence>
<accession>A0A914UN20</accession>
<keyword evidence="7 8" id="KW-0472">Membrane</keyword>
<keyword evidence="4 8" id="KW-0812">Transmembrane</keyword>
<evidence type="ECO:0000256" key="4">
    <source>
        <dbReference type="ARBA" id="ARBA00022692"/>
    </source>
</evidence>
<evidence type="ECO:0000313" key="11">
    <source>
        <dbReference type="WBParaSite" id="PSAMB.scaffold1127size35610.g11150.t2"/>
    </source>
</evidence>
<evidence type="ECO:0000256" key="1">
    <source>
        <dbReference type="ARBA" id="ARBA00004251"/>
    </source>
</evidence>
<keyword evidence="6 8" id="KW-1133">Transmembrane helix</keyword>
<dbReference type="SMART" id="SM00241">
    <property type="entry name" value="ZP"/>
    <property type="match status" value="1"/>
</dbReference>
<evidence type="ECO:0000256" key="6">
    <source>
        <dbReference type="ARBA" id="ARBA00022989"/>
    </source>
</evidence>
<dbReference type="GO" id="GO:0005886">
    <property type="term" value="C:plasma membrane"/>
    <property type="evidence" value="ECO:0007669"/>
    <property type="project" value="UniProtKB-SubCell"/>
</dbReference>
<dbReference type="Pfam" id="PF25301">
    <property type="entry name" value="CUT_C"/>
    <property type="match status" value="1"/>
</dbReference>
<evidence type="ECO:0000256" key="7">
    <source>
        <dbReference type="ARBA" id="ARBA00023136"/>
    </source>
</evidence>
<keyword evidence="5" id="KW-0732">Signal</keyword>
<dbReference type="Pfam" id="PF25057">
    <property type="entry name" value="CUT_N"/>
    <property type="match status" value="1"/>
</dbReference>
<evidence type="ECO:0000256" key="3">
    <source>
        <dbReference type="ARBA" id="ARBA00022475"/>
    </source>
</evidence>
<comment type="subcellular location">
    <subcellularLocation>
        <location evidence="1">Cell membrane</location>
        <topology evidence="1">Single-pass type I membrane protein</topology>
    </subcellularLocation>
</comment>
<name>A0A914UN20_9BILA</name>
<dbReference type="InterPro" id="IPR051962">
    <property type="entry name" value="Cuticlin"/>
</dbReference>
<keyword evidence="2" id="KW-0193">Cuticle</keyword>
<protein>
    <submittedName>
        <fullName evidence="11">ZP domain-containing protein</fullName>
    </submittedName>
</protein>
<proteinExistence type="predicted"/>
<sequence length="453" mass="49631">MLRPTTGDSRRFVDESRRDERRAAAFFGWSAPGAIGDLCYSPLPPCNLEFASVIHRSVPYCSCRAAFKMIFILVLLSAVISLSSASTIDNGVIGDPEIECSSDKVLINFNTQKEFEGHVFVKGHYGDSGCRVDATLQRSASLSVPFDSCDVRRQRSSNPKGLFVSVTVVITFHPMFITMVDKAYNVQCFYMETEKTVTAGLDVSSLQTEVITQNIPMPSCRYLVLDGSATGAPVKFATVGQQVYHKWTCEDENGNDAAGGVYCATVHSCKVADHGGKEVQLLDENGCAVDKFLLNNLEYSSELTGGQTSMVFKFADQPTLFFQCQIRLTLKEGDKCKRSSDACPVPVRGKRDAEQEQTEEGEDVDVFSQSMTVFELDDPINAKLDEMEVQQLNRAVSQHEEVAAIRAKAMCLSPVTFGLLVAVLVSVLLISLITVAVLCLRSRSSGKVHTVSQ</sequence>
<dbReference type="PANTHER" id="PTHR22907">
    <property type="entry name" value="GH04558P"/>
    <property type="match status" value="1"/>
</dbReference>
<reference evidence="11" key="1">
    <citation type="submission" date="2022-11" db="UniProtKB">
        <authorList>
            <consortium name="WormBaseParasite"/>
        </authorList>
    </citation>
    <scope>IDENTIFICATION</scope>
</reference>
<evidence type="ECO:0000259" key="9">
    <source>
        <dbReference type="PROSITE" id="PS51034"/>
    </source>
</evidence>
<evidence type="ECO:0000313" key="10">
    <source>
        <dbReference type="Proteomes" id="UP000887566"/>
    </source>
</evidence>